<feature type="domain" description="Aminotransferase class V" evidence="2">
    <location>
        <begin position="79"/>
        <end position="452"/>
    </location>
</feature>
<keyword evidence="3" id="KW-0032">Aminotransferase</keyword>
<dbReference type="InterPro" id="IPR015421">
    <property type="entry name" value="PyrdxlP-dep_Trfase_major"/>
</dbReference>
<dbReference type="Proteomes" id="UP000636918">
    <property type="component" value="Unassembled WGS sequence"/>
</dbReference>
<dbReference type="InterPro" id="IPR015424">
    <property type="entry name" value="PyrdxlP-dep_Trfase"/>
</dbReference>
<gene>
    <name evidence="3" type="ORF">JI751_14070</name>
</gene>
<dbReference type="Pfam" id="PF00266">
    <property type="entry name" value="Aminotran_5"/>
    <property type="match status" value="1"/>
</dbReference>
<dbReference type="PANTHER" id="PTHR43686:SF1">
    <property type="entry name" value="AMINOTRAN_5 DOMAIN-CONTAINING PROTEIN"/>
    <property type="match status" value="1"/>
</dbReference>
<proteinExistence type="predicted"/>
<keyword evidence="4" id="KW-1185">Reference proteome</keyword>
<evidence type="ECO:0000256" key="1">
    <source>
        <dbReference type="SAM" id="MobiDB-lite"/>
    </source>
</evidence>
<dbReference type="Gene3D" id="3.90.1150.10">
    <property type="entry name" value="Aspartate Aminotransferase, domain 1"/>
    <property type="match status" value="1"/>
</dbReference>
<reference evidence="3 4" key="1">
    <citation type="submission" date="2021-01" db="EMBL/GenBank/DDBJ databases">
        <title>Genome seq and assembly of Nocardiodes sp. G10.</title>
        <authorList>
            <person name="Chhetri G."/>
        </authorList>
    </citation>
    <scope>NUCLEOTIDE SEQUENCE [LARGE SCALE GENOMIC DNA]</scope>
    <source>
        <strain evidence="3 4">G10</strain>
    </source>
</reference>
<comment type="caution">
    <text evidence="3">The sequence shown here is derived from an EMBL/GenBank/DDBJ whole genome shotgun (WGS) entry which is preliminary data.</text>
</comment>
<dbReference type="Gene3D" id="3.40.640.10">
    <property type="entry name" value="Type I PLP-dependent aspartate aminotransferase-like (Major domain)"/>
    <property type="match status" value="1"/>
</dbReference>
<evidence type="ECO:0000313" key="4">
    <source>
        <dbReference type="Proteomes" id="UP000636918"/>
    </source>
</evidence>
<dbReference type="InterPro" id="IPR000192">
    <property type="entry name" value="Aminotrans_V_dom"/>
</dbReference>
<feature type="region of interest" description="Disordered" evidence="1">
    <location>
        <begin position="1"/>
        <end position="41"/>
    </location>
</feature>
<keyword evidence="3" id="KW-0808">Transferase</keyword>
<dbReference type="SUPFAM" id="SSF53383">
    <property type="entry name" value="PLP-dependent transferases"/>
    <property type="match status" value="1"/>
</dbReference>
<name>A0ABS1LB05_9ACTN</name>
<dbReference type="GO" id="GO:0008483">
    <property type="term" value="F:transaminase activity"/>
    <property type="evidence" value="ECO:0007669"/>
    <property type="project" value="UniProtKB-KW"/>
</dbReference>
<organism evidence="3 4">
    <name type="scientific">Nocardioides baculatus</name>
    <dbReference type="NCBI Taxonomy" id="2801337"/>
    <lineage>
        <taxon>Bacteria</taxon>
        <taxon>Bacillati</taxon>
        <taxon>Actinomycetota</taxon>
        <taxon>Actinomycetes</taxon>
        <taxon>Propionibacteriales</taxon>
        <taxon>Nocardioidaceae</taxon>
        <taxon>Nocardioides</taxon>
    </lineage>
</organism>
<dbReference type="EMBL" id="JAERSG010000004">
    <property type="protein sequence ID" value="MBL0748742.1"/>
    <property type="molecule type" value="Genomic_DNA"/>
</dbReference>
<dbReference type="PANTHER" id="PTHR43686">
    <property type="entry name" value="SULFURTRANSFERASE-RELATED"/>
    <property type="match status" value="1"/>
</dbReference>
<evidence type="ECO:0000259" key="2">
    <source>
        <dbReference type="Pfam" id="PF00266"/>
    </source>
</evidence>
<accession>A0ABS1LB05</accession>
<sequence length="604" mass="66380">MTPWSHPAPRSTVRQACRHRSVRPRCPAQGDRHGLAPAYPRVVTRDTPASTALLEQIRASVIGDDQVMHGPYGPRRVTYADYTASGRSLSFIEDFIRHEVLPAYANTHTEASGTGLQTTRLREDARRIIRDAVGGDDETVVVFCGSGSTAAIDKLIGILGLRVPAGLDDRYDLSSAIPMEERPAVFIGPFEHHSNEVSWRETIADVVTIHEDADGRVSLDHLREELERHADRPLKIGSFSAASNVTGIVTDTEGVADLLHEHGALSFWDFAACAPYVDIEMYGPGSSRKDAIFISPHKFIGGPGTPGVLVVRKELMVNRVPVVPGGGTVMYVNPTEHRYLDDKAHREEGGTPAIVESIRAGLVFQLKQAVGVETIQAHEEEMLHRAVEAWVAEPTIQILGNLDSQRLSIVSFVVKAPDGSYLHHNYVVALLNDLFGIQTRGGCSCAGPYGHRLLDIDLDRSHQFEAQIATGCEGIKPGWVRVNFNYFVDEEVFTYVVEAVRLVAREGWRLLGDYRFDATTGLWHHRTGAVEPPMRLAHVTYADDGSMQWPTHATTAPVSVLREHLDEGRAIMAAASPPDWSDTAHLGADFDDLRWFALPAVSLG</sequence>
<dbReference type="InterPro" id="IPR015422">
    <property type="entry name" value="PyrdxlP-dep_Trfase_small"/>
</dbReference>
<evidence type="ECO:0000313" key="3">
    <source>
        <dbReference type="EMBL" id="MBL0748742.1"/>
    </source>
</evidence>
<protein>
    <submittedName>
        <fullName evidence="3">Aminotransferase class V-fold PLP-dependent enzyme</fullName>
    </submittedName>
</protein>